<evidence type="ECO:0000313" key="8">
    <source>
        <dbReference type="EMBL" id="KAL1551652.1"/>
    </source>
</evidence>
<evidence type="ECO:0000256" key="6">
    <source>
        <dbReference type="SAM" id="MobiDB-lite"/>
    </source>
</evidence>
<evidence type="ECO:0000256" key="2">
    <source>
        <dbReference type="ARBA" id="ARBA00022448"/>
    </source>
</evidence>
<dbReference type="InterPro" id="IPR013766">
    <property type="entry name" value="Thioredoxin_domain"/>
</dbReference>
<dbReference type="GO" id="GO:0009507">
    <property type="term" value="C:chloroplast"/>
    <property type="evidence" value="ECO:0007669"/>
    <property type="project" value="UniProtKB-ARBA"/>
</dbReference>
<dbReference type="FunFam" id="3.40.30.10:FF:000199">
    <property type="entry name" value="Thioredoxin-like 1-2, chloroplastic"/>
    <property type="match status" value="1"/>
</dbReference>
<evidence type="ECO:0000256" key="4">
    <source>
        <dbReference type="ARBA" id="ARBA00023157"/>
    </source>
</evidence>
<keyword evidence="3" id="KW-0249">Electron transport</keyword>
<comment type="caution">
    <text evidence="8">The sequence shown here is derived from an EMBL/GenBank/DDBJ whole genome shotgun (WGS) entry which is preliminary data.</text>
</comment>
<dbReference type="PROSITE" id="PS51352">
    <property type="entry name" value="THIOREDOXIN_2"/>
    <property type="match status" value="1"/>
</dbReference>
<accession>A0ABD1H5G2</accession>
<evidence type="ECO:0000256" key="3">
    <source>
        <dbReference type="ARBA" id="ARBA00022982"/>
    </source>
</evidence>
<reference evidence="8 9" key="1">
    <citation type="submission" date="2024-06" db="EMBL/GenBank/DDBJ databases">
        <title>A chromosome level genome sequence of Diviner's sage (Salvia divinorum).</title>
        <authorList>
            <person name="Ford S.A."/>
            <person name="Ro D.-K."/>
            <person name="Ness R.W."/>
            <person name="Phillips M.A."/>
        </authorList>
    </citation>
    <scope>NUCLEOTIDE SEQUENCE [LARGE SCALE GENOMIC DNA]</scope>
    <source>
        <strain evidence="8">SAF-2024a</strain>
        <tissue evidence="8">Leaf</tissue>
    </source>
</reference>
<evidence type="ECO:0000256" key="1">
    <source>
        <dbReference type="ARBA" id="ARBA00008987"/>
    </source>
</evidence>
<comment type="similarity">
    <text evidence="1">Belongs to the thioredoxin family.</text>
</comment>
<keyword evidence="2" id="KW-0813">Transport</keyword>
<dbReference type="InterPro" id="IPR036249">
    <property type="entry name" value="Thioredoxin-like_sf"/>
</dbReference>
<dbReference type="CDD" id="cd02947">
    <property type="entry name" value="TRX_family"/>
    <property type="match status" value="1"/>
</dbReference>
<dbReference type="PROSITE" id="PS00194">
    <property type="entry name" value="THIOREDOXIN_1"/>
    <property type="match status" value="1"/>
</dbReference>
<dbReference type="AlphaFoldDB" id="A0ABD1H5G2"/>
<dbReference type="PANTHER" id="PTHR43601:SF16">
    <property type="entry name" value="THIOREDOXIN-LIKE 2-1, CHLOROPLASTIC"/>
    <property type="match status" value="1"/>
</dbReference>
<keyword evidence="9" id="KW-1185">Reference proteome</keyword>
<keyword evidence="4" id="KW-1015">Disulfide bond</keyword>
<dbReference type="Pfam" id="PF00085">
    <property type="entry name" value="Thioredoxin"/>
    <property type="match status" value="1"/>
</dbReference>
<dbReference type="EMBL" id="JBEAFC010000007">
    <property type="protein sequence ID" value="KAL1551652.1"/>
    <property type="molecule type" value="Genomic_DNA"/>
</dbReference>
<evidence type="ECO:0000256" key="5">
    <source>
        <dbReference type="ARBA" id="ARBA00023284"/>
    </source>
</evidence>
<name>A0ABD1H5G2_SALDI</name>
<dbReference type="PANTHER" id="PTHR43601">
    <property type="entry name" value="THIOREDOXIN, MITOCHONDRIAL"/>
    <property type="match status" value="1"/>
</dbReference>
<evidence type="ECO:0000313" key="9">
    <source>
        <dbReference type="Proteomes" id="UP001567538"/>
    </source>
</evidence>
<dbReference type="SUPFAM" id="SSF52833">
    <property type="entry name" value="Thioredoxin-like"/>
    <property type="match status" value="1"/>
</dbReference>
<gene>
    <name evidence="8" type="ORF">AAHA92_19466</name>
</gene>
<dbReference type="Proteomes" id="UP001567538">
    <property type="component" value="Unassembled WGS sequence"/>
</dbReference>
<sequence>MLAKSVVPQNSYDISRISLGSSRICCVQLTGECKPSSRNGGFSYSFAAKPQKSGIFLLKARAAAAETDQPEWWEKNAGPNMIDINSTQEFVDALSQAGDRLVIVEFFGAWCASCRALFPKICRFAEQHPEIIFLKVNFDENKPLCKSLNIKVLPYFHFYKGADGLVDSFSCSLAKLQKLKDAIATHNKARHSNSTPDSNGGVGDSVDVSASRDDKQL</sequence>
<organism evidence="8 9">
    <name type="scientific">Salvia divinorum</name>
    <name type="common">Maria pastora</name>
    <name type="synonym">Diviner's sage</name>
    <dbReference type="NCBI Taxonomy" id="28513"/>
    <lineage>
        <taxon>Eukaryota</taxon>
        <taxon>Viridiplantae</taxon>
        <taxon>Streptophyta</taxon>
        <taxon>Embryophyta</taxon>
        <taxon>Tracheophyta</taxon>
        <taxon>Spermatophyta</taxon>
        <taxon>Magnoliopsida</taxon>
        <taxon>eudicotyledons</taxon>
        <taxon>Gunneridae</taxon>
        <taxon>Pentapetalae</taxon>
        <taxon>asterids</taxon>
        <taxon>lamiids</taxon>
        <taxon>Lamiales</taxon>
        <taxon>Lamiaceae</taxon>
        <taxon>Nepetoideae</taxon>
        <taxon>Mentheae</taxon>
        <taxon>Salviinae</taxon>
        <taxon>Salvia</taxon>
        <taxon>Salvia subgen. Calosphace</taxon>
    </lineage>
</organism>
<evidence type="ECO:0000259" key="7">
    <source>
        <dbReference type="PROSITE" id="PS51352"/>
    </source>
</evidence>
<dbReference type="InterPro" id="IPR017937">
    <property type="entry name" value="Thioredoxin_CS"/>
</dbReference>
<keyword evidence="5" id="KW-0676">Redox-active center</keyword>
<feature type="domain" description="Thioredoxin" evidence="7">
    <location>
        <begin position="58"/>
        <end position="188"/>
    </location>
</feature>
<proteinExistence type="inferred from homology"/>
<dbReference type="Gene3D" id="3.40.30.10">
    <property type="entry name" value="Glutaredoxin"/>
    <property type="match status" value="1"/>
</dbReference>
<protein>
    <submittedName>
        <fullName evidence="8">Thioredoxin-like 2, chloroplastic isoform X1</fullName>
    </submittedName>
</protein>
<feature type="region of interest" description="Disordered" evidence="6">
    <location>
        <begin position="187"/>
        <end position="217"/>
    </location>
</feature>